<dbReference type="InterPro" id="IPR000253">
    <property type="entry name" value="FHA_dom"/>
</dbReference>
<dbReference type="Pfam" id="PF00498">
    <property type="entry name" value="FHA"/>
    <property type="match status" value="1"/>
</dbReference>
<name>A0AAQ4DM50_AMBAM</name>
<dbReference type="InterPro" id="IPR008984">
    <property type="entry name" value="SMAD_FHA_dom_sf"/>
</dbReference>
<dbReference type="PANTHER" id="PTHR15715:SF47">
    <property type="entry name" value="FHA DOMAIN-CONTAINING PROTEIN"/>
    <property type="match status" value="1"/>
</dbReference>
<dbReference type="EMBL" id="JARKHS020029226">
    <property type="protein sequence ID" value="KAK8763540.1"/>
    <property type="molecule type" value="Genomic_DNA"/>
</dbReference>
<feature type="chain" id="PRO_5042999916" description="FHA domain-containing protein" evidence="1">
    <location>
        <begin position="25"/>
        <end position="159"/>
    </location>
</feature>
<feature type="signal peptide" evidence="1">
    <location>
        <begin position="1"/>
        <end position="24"/>
    </location>
</feature>
<dbReference type="SUPFAM" id="SSF49879">
    <property type="entry name" value="SMAD/FHA domain"/>
    <property type="match status" value="1"/>
</dbReference>
<dbReference type="PROSITE" id="PS50006">
    <property type="entry name" value="FHA_DOMAIN"/>
    <property type="match status" value="1"/>
</dbReference>
<sequence length="159" mass="17475">LRVLIASVGVACALFNLLETGGTSCSFSNAGSLGMDHRSDSKWVLTSKDGTVHPLPAAMIFIGRQECDIIVDSASVDKRHAVIFFNPSDKCFHVKDLNSVTGTYLNGVRIPEQSYVKLNHLDSLRFGYDILYTFLLFVYVLVKLCICKHQGTCAFPPAD</sequence>
<dbReference type="AlphaFoldDB" id="A0AAQ4DM50"/>
<evidence type="ECO:0000313" key="4">
    <source>
        <dbReference type="Proteomes" id="UP001321473"/>
    </source>
</evidence>
<feature type="non-terminal residue" evidence="3">
    <location>
        <position position="1"/>
    </location>
</feature>
<organism evidence="3 4">
    <name type="scientific">Amblyomma americanum</name>
    <name type="common">Lone star tick</name>
    <dbReference type="NCBI Taxonomy" id="6943"/>
    <lineage>
        <taxon>Eukaryota</taxon>
        <taxon>Metazoa</taxon>
        <taxon>Ecdysozoa</taxon>
        <taxon>Arthropoda</taxon>
        <taxon>Chelicerata</taxon>
        <taxon>Arachnida</taxon>
        <taxon>Acari</taxon>
        <taxon>Parasitiformes</taxon>
        <taxon>Ixodida</taxon>
        <taxon>Ixodoidea</taxon>
        <taxon>Ixodidae</taxon>
        <taxon>Amblyomminae</taxon>
        <taxon>Amblyomma</taxon>
    </lineage>
</organism>
<keyword evidence="4" id="KW-1185">Reference proteome</keyword>
<protein>
    <recommendedName>
        <fullName evidence="2">FHA domain-containing protein</fullName>
    </recommendedName>
</protein>
<evidence type="ECO:0000256" key="1">
    <source>
        <dbReference type="SAM" id="SignalP"/>
    </source>
</evidence>
<dbReference type="Proteomes" id="UP001321473">
    <property type="component" value="Unassembled WGS sequence"/>
</dbReference>
<evidence type="ECO:0000313" key="3">
    <source>
        <dbReference type="EMBL" id="KAK8763540.1"/>
    </source>
</evidence>
<comment type="caution">
    <text evidence="3">The sequence shown here is derived from an EMBL/GenBank/DDBJ whole genome shotgun (WGS) entry which is preliminary data.</text>
</comment>
<accession>A0AAQ4DM50</accession>
<dbReference type="InterPro" id="IPR051176">
    <property type="entry name" value="Cent_Immune-Sig_Mod"/>
</dbReference>
<dbReference type="PANTHER" id="PTHR15715">
    <property type="entry name" value="CENTROSOMAL PROTEIN OF 170 KDA"/>
    <property type="match status" value="1"/>
</dbReference>
<dbReference type="SMART" id="SM00240">
    <property type="entry name" value="FHA"/>
    <property type="match status" value="1"/>
</dbReference>
<evidence type="ECO:0000259" key="2">
    <source>
        <dbReference type="PROSITE" id="PS50006"/>
    </source>
</evidence>
<gene>
    <name evidence="3" type="ORF">V5799_033849</name>
</gene>
<proteinExistence type="predicted"/>
<reference evidence="3 4" key="1">
    <citation type="journal article" date="2023" name="Arcadia Sci">
        <title>De novo assembly of a long-read Amblyomma americanum tick genome.</title>
        <authorList>
            <person name="Chou S."/>
            <person name="Poskanzer K.E."/>
            <person name="Rollins M."/>
            <person name="Thuy-Boun P.S."/>
        </authorList>
    </citation>
    <scope>NUCLEOTIDE SEQUENCE [LARGE SCALE GENOMIC DNA]</scope>
    <source>
        <strain evidence="3">F_SG_1</strain>
        <tissue evidence="3">Salivary glands</tissue>
    </source>
</reference>
<keyword evidence="1" id="KW-0732">Signal</keyword>
<feature type="domain" description="FHA" evidence="2">
    <location>
        <begin position="60"/>
        <end position="110"/>
    </location>
</feature>
<dbReference type="Gene3D" id="2.60.200.20">
    <property type="match status" value="1"/>
</dbReference>